<protein>
    <submittedName>
        <fullName evidence="2">Uncharacterized protein</fullName>
    </submittedName>
</protein>
<dbReference type="EMBL" id="MLYV02001160">
    <property type="protein sequence ID" value="PSR72513.1"/>
    <property type="molecule type" value="Genomic_DNA"/>
</dbReference>
<keyword evidence="3" id="KW-1185">Reference proteome</keyword>
<gene>
    <name evidence="2" type="ORF">PHLCEN_2v11613</name>
</gene>
<evidence type="ECO:0000256" key="1">
    <source>
        <dbReference type="SAM" id="MobiDB-lite"/>
    </source>
</evidence>
<evidence type="ECO:0000313" key="2">
    <source>
        <dbReference type="EMBL" id="PSR72513.1"/>
    </source>
</evidence>
<organism evidence="2 3">
    <name type="scientific">Hermanssonia centrifuga</name>
    <dbReference type="NCBI Taxonomy" id="98765"/>
    <lineage>
        <taxon>Eukaryota</taxon>
        <taxon>Fungi</taxon>
        <taxon>Dikarya</taxon>
        <taxon>Basidiomycota</taxon>
        <taxon>Agaricomycotina</taxon>
        <taxon>Agaricomycetes</taxon>
        <taxon>Polyporales</taxon>
        <taxon>Meruliaceae</taxon>
        <taxon>Hermanssonia</taxon>
    </lineage>
</organism>
<dbReference type="OrthoDB" id="3060478at2759"/>
<evidence type="ECO:0000313" key="3">
    <source>
        <dbReference type="Proteomes" id="UP000186601"/>
    </source>
</evidence>
<comment type="caution">
    <text evidence="2">The sequence shown here is derived from an EMBL/GenBank/DDBJ whole genome shotgun (WGS) entry which is preliminary data.</text>
</comment>
<reference evidence="2 3" key="1">
    <citation type="submission" date="2018-02" db="EMBL/GenBank/DDBJ databases">
        <title>Genome sequence of the basidiomycete white-rot fungus Phlebia centrifuga.</title>
        <authorList>
            <person name="Granchi Z."/>
            <person name="Peng M."/>
            <person name="de Vries R.P."/>
            <person name="Hilden K."/>
            <person name="Makela M.R."/>
            <person name="Grigoriev I."/>
            <person name="Riley R."/>
        </authorList>
    </citation>
    <scope>NUCLEOTIDE SEQUENCE [LARGE SCALE GENOMIC DNA]</scope>
    <source>
        <strain evidence="2 3">FBCC195</strain>
    </source>
</reference>
<accession>A0A2R6NJI4</accession>
<name>A0A2R6NJI4_9APHY</name>
<dbReference type="AlphaFoldDB" id="A0A2R6NJI4"/>
<feature type="region of interest" description="Disordered" evidence="1">
    <location>
        <begin position="162"/>
        <end position="199"/>
    </location>
</feature>
<dbReference type="Proteomes" id="UP000186601">
    <property type="component" value="Unassembled WGS sequence"/>
</dbReference>
<sequence length="199" mass="22374">MDCDTPFDRGEGIMFFPGRTVFSSNGRDGTILAGHRKYNPSTQNIKSSWVINKELTHNFGKIWELFYSSEGGVYYAGTFRCTVSPRQMSRASFLDLSETTRQQLFPYIFNCPLQAVPLDEHLNVVRMYQQGKVSVSCIRVRRIGFNWTLIDALALNAAKKPVPVPIPIPSNSNPDSRKRKYGADSSDSQVAAPSKKTKK</sequence>
<proteinExistence type="predicted"/>